<feature type="region of interest" description="Disordered" evidence="1">
    <location>
        <begin position="119"/>
        <end position="160"/>
    </location>
</feature>
<evidence type="ECO:0000259" key="2">
    <source>
        <dbReference type="Pfam" id="PF04293"/>
    </source>
</evidence>
<sequence>MTFSYLRCIAKAFHRMKTDYDLDLGRIYELVINSNPCYAFLLEGNSLIQNKLIIAHVLAHSDFFKNNVRFSNTSRDMVESMAASAERIRRYEMDYGKDQVEAFLDHVLAIQEHIDPGLIRRPRKKEKSSSSDNRHSTPYDDLWALERREEDKNEQKSGTSKVQEKDILLFAMENNPKLQDWQQDILTVMRDEMLYFWPQLETKIMNEGWASYWHIRILREMNLTNEEVLEFAKLNALVTQPSSGSINPYHLGLKIFEDIERRWDHPTEDEQVRFGRKPGQGRQKIFDVREMEMDTSFIRNYLTRELTEEMDLYIFQRKGAEWTVTDKEWQKVREQLIASRVNGGYPYIVVEDGDYQDKGELYLRHRFEEMELDIKYVEKTLPHVHALWGRPVHIETVVENRPVLFTYNGKRCSRRFL</sequence>
<evidence type="ECO:0000259" key="3">
    <source>
        <dbReference type="Pfam" id="PF24755"/>
    </source>
</evidence>
<reference evidence="4 5" key="1">
    <citation type="submission" date="2020-01" db="EMBL/GenBank/DDBJ databases">
        <authorList>
            <person name="Gulvik C.A."/>
            <person name="Batra D.G."/>
        </authorList>
    </citation>
    <scope>NUCLEOTIDE SEQUENCE [LARGE SCALE GENOMIC DNA]</scope>
    <source>
        <strain evidence="4 5">W9323</strain>
    </source>
</reference>
<dbReference type="PANTHER" id="PTHR30029">
    <property type="entry name" value="STAGE V SPORULATION PROTEIN R"/>
    <property type="match status" value="1"/>
</dbReference>
<name>A0A7D3XHT0_9BACL</name>
<dbReference type="Proteomes" id="UP000503088">
    <property type="component" value="Chromosome"/>
</dbReference>
<evidence type="ECO:0000256" key="1">
    <source>
        <dbReference type="SAM" id="MobiDB-lite"/>
    </source>
</evidence>
<proteinExistence type="predicted"/>
<dbReference type="EMBL" id="CP048104">
    <property type="protein sequence ID" value="QKG83924.1"/>
    <property type="molecule type" value="Genomic_DNA"/>
</dbReference>
<dbReference type="Pfam" id="PF24755">
    <property type="entry name" value="SpoVR_C"/>
    <property type="match status" value="1"/>
</dbReference>
<dbReference type="Pfam" id="PF04293">
    <property type="entry name" value="SpoVR"/>
    <property type="match status" value="1"/>
</dbReference>
<dbReference type="InterPro" id="IPR057008">
    <property type="entry name" value="SpoVR-like_C"/>
</dbReference>
<gene>
    <name evidence="4" type="ORF">GXN76_05160</name>
</gene>
<evidence type="ECO:0000313" key="4">
    <source>
        <dbReference type="EMBL" id="QKG83924.1"/>
    </source>
</evidence>
<dbReference type="InterPro" id="IPR056174">
    <property type="entry name" value="SpoVR_N"/>
</dbReference>
<feature type="domain" description="SpoVR protein-like N-terminal" evidence="2">
    <location>
        <begin position="11"/>
        <end position="343"/>
    </location>
</feature>
<feature type="domain" description="SpoVR-like C-terminal" evidence="3">
    <location>
        <begin position="346"/>
        <end position="397"/>
    </location>
</feature>
<evidence type="ECO:0000313" key="5">
    <source>
        <dbReference type="Proteomes" id="UP000503088"/>
    </source>
</evidence>
<dbReference type="InterPro" id="IPR007390">
    <property type="entry name" value="Spore_V_R"/>
</dbReference>
<accession>A0A7D3XHT0</accession>
<protein>
    <submittedName>
        <fullName evidence="4">SpoVR family protein</fullName>
    </submittedName>
</protein>
<dbReference type="RefSeq" id="WP_173221125.1">
    <property type="nucleotide sequence ID" value="NZ_CP048104.1"/>
</dbReference>
<dbReference type="AlphaFoldDB" id="A0A7D3XHT0"/>
<organism evidence="4 5">
    <name type="scientific">Kroppenstedtia pulmonis</name>
    <dbReference type="NCBI Taxonomy" id="1380685"/>
    <lineage>
        <taxon>Bacteria</taxon>
        <taxon>Bacillati</taxon>
        <taxon>Bacillota</taxon>
        <taxon>Bacilli</taxon>
        <taxon>Bacillales</taxon>
        <taxon>Thermoactinomycetaceae</taxon>
        <taxon>Kroppenstedtia</taxon>
    </lineage>
</organism>
<feature type="compositionally biased region" description="Basic and acidic residues" evidence="1">
    <location>
        <begin position="127"/>
        <end position="155"/>
    </location>
</feature>
<dbReference type="KEGG" id="kpul:GXN76_05160"/>
<keyword evidence="5" id="KW-1185">Reference proteome</keyword>
<dbReference type="PANTHER" id="PTHR30029:SF2">
    <property type="entry name" value="STAGE V SPORULATION PROTEIN R"/>
    <property type="match status" value="1"/>
</dbReference>